<proteinExistence type="predicted"/>
<gene>
    <name evidence="2" type="ORF">BFL38_09105</name>
</gene>
<reference evidence="2 3" key="1">
    <citation type="submission" date="2016-08" db="EMBL/GenBank/DDBJ databases">
        <title>Characterization and recognition of Brachyspira hampsonii sp. nov., a novel intestinal spirochete that is pathogenic to pigs.</title>
        <authorList>
            <person name="Mirajkar N."/>
            <person name="La T."/>
            <person name="Phillips N."/>
            <person name="Hampson D."/>
            <person name="Gebhart C."/>
        </authorList>
    </citation>
    <scope>NUCLEOTIDE SEQUENCE [LARGE SCALE GENOMIC DNA]</scope>
    <source>
        <strain evidence="2 3">P280/1</strain>
    </source>
</reference>
<accession>A0A1E5NFU6</accession>
<name>A0A1E5NFU6_9SPIR</name>
<dbReference type="EMBL" id="MDCO01000009">
    <property type="protein sequence ID" value="OEJ15018.1"/>
    <property type="molecule type" value="Genomic_DNA"/>
</dbReference>
<evidence type="ECO:0000256" key="1">
    <source>
        <dbReference type="SAM" id="MobiDB-lite"/>
    </source>
</evidence>
<dbReference type="AlphaFoldDB" id="A0A1E5NFU6"/>
<organism evidence="2 3">
    <name type="scientific">Brachyspira hampsonii</name>
    <dbReference type="NCBI Taxonomy" id="1287055"/>
    <lineage>
        <taxon>Bacteria</taxon>
        <taxon>Pseudomonadati</taxon>
        <taxon>Spirochaetota</taxon>
        <taxon>Spirochaetia</taxon>
        <taxon>Brachyspirales</taxon>
        <taxon>Brachyspiraceae</taxon>
        <taxon>Brachyspira</taxon>
    </lineage>
</organism>
<feature type="compositionally biased region" description="Basic and acidic residues" evidence="1">
    <location>
        <begin position="36"/>
        <end position="45"/>
    </location>
</feature>
<feature type="compositionally biased region" description="Pro residues" evidence="1">
    <location>
        <begin position="48"/>
        <end position="57"/>
    </location>
</feature>
<evidence type="ECO:0000313" key="2">
    <source>
        <dbReference type="EMBL" id="OEJ15018.1"/>
    </source>
</evidence>
<sequence length="593" mass="69037">MYFLLLLLILIVVLIMSCKKVNLLSPTYIPHPTEFASKDDGKAEIPDYPNPTPLPTPPEEDKIEEKPVEIKPEIVANGTVFGGYGRRFKFKNDWYVLATNEYQYNPNTKTLNPTGKGAVLRIENDGSTITKIHSLSSGSDLEQTEYWTNLNSKKLIIEANRVLIPSKADQSFTWNDPYKKAFEKLNFISISSIYPYWNFGCFTSFSMYFYKRESDSLINWSDSANIENKIYNIPEPNADNPTIQGRYGMDTLNLAFLFYIKGKLFITGQKSPLDDHILGYRDPKEPNYSDDSKDYYLVDITKDVSDNNNWVKYELPFPEKRQQFYILYDENKLDKVYVYGGESSHWEYTDSYGTNTKQWSFFSDKSFTQKDGIWSTEDGINWKKENNVDINNLTRYASFTGKFGIVGGYEFEDGTPFELSYTELNGKYYRTFNSTYPMPPIKEIMETVDRFETNFTVTEEHIKKSGYYQLQVSSVSPDKAQESDWVNVVPNNQLTSDIGWESGGADLFTFNSKIVRLVDYDRQFKLNTQYETALNLAEKYYNLLLNSTMSDFKNYDYYFLYYKVMADMLKIIKDKGNNYFRPDEAVTHYTFEL</sequence>
<comment type="caution">
    <text evidence="2">The sequence shown here is derived from an EMBL/GenBank/DDBJ whole genome shotgun (WGS) entry which is preliminary data.</text>
</comment>
<feature type="region of interest" description="Disordered" evidence="1">
    <location>
        <begin position="35"/>
        <end position="62"/>
    </location>
</feature>
<evidence type="ECO:0000313" key="3">
    <source>
        <dbReference type="Proteomes" id="UP000095247"/>
    </source>
</evidence>
<dbReference type="Proteomes" id="UP000095247">
    <property type="component" value="Unassembled WGS sequence"/>
</dbReference>
<protein>
    <submittedName>
        <fullName evidence="2">Uncharacterized protein</fullName>
    </submittedName>
</protein>